<comment type="similarity">
    <text evidence="1">Belongs to the universal stress protein A family.</text>
</comment>
<evidence type="ECO:0000313" key="3">
    <source>
        <dbReference type="EMBL" id="QXT41204.1"/>
    </source>
</evidence>
<dbReference type="AlphaFoldDB" id="A0A8F6U055"/>
<keyword evidence="4" id="KW-1185">Reference proteome</keyword>
<protein>
    <submittedName>
        <fullName evidence="3">Universal stress protein</fullName>
    </submittedName>
</protein>
<dbReference type="KEGG" id="gce:KYE46_08345"/>
<dbReference type="RefSeq" id="WP_219004861.1">
    <property type="nucleotide sequence ID" value="NZ_CP079194.1"/>
</dbReference>
<evidence type="ECO:0000313" key="4">
    <source>
        <dbReference type="Proteomes" id="UP000825009"/>
    </source>
</evidence>
<evidence type="ECO:0000259" key="2">
    <source>
        <dbReference type="Pfam" id="PF00582"/>
    </source>
</evidence>
<dbReference type="PANTHER" id="PTHR46268:SF6">
    <property type="entry name" value="UNIVERSAL STRESS PROTEIN UP12"/>
    <property type="match status" value="1"/>
</dbReference>
<dbReference type="Proteomes" id="UP000825009">
    <property type="component" value="Chromosome"/>
</dbReference>
<dbReference type="CDD" id="cd00293">
    <property type="entry name" value="USP-like"/>
    <property type="match status" value="1"/>
</dbReference>
<organism evidence="3 4">
    <name type="scientific">Gymnodinialimonas ceratoperidinii</name>
    <dbReference type="NCBI Taxonomy" id="2856823"/>
    <lineage>
        <taxon>Bacteria</taxon>
        <taxon>Pseudomonadati</taxon>
        <taxon>Pseudomonadota</taxon>
        <taxon>Alphaproteobacteria</taxon>
        <taxon>Rhodobacterales</taxon>
        <taxon>Paracoccaceae</taxon>
        <taxon>Gymnodinialimonas</taxon>
    </lineage>
</organism>
<dbReference type="Pfam" id="PF00582">
    <property type="entry name" value="Usp"/>
    <property type="match status" value="1"/>
</dbReference>
<sequence length="145" mass="14760">MFTSIVVAIDGSDAANNALETACGLAKTFGAELHLIHSPQVETTSVAVGYTVVDLPITPEQIKAAGQAVIDAATTKISEAGLTVSSTTIGDDDPADDVLNTAKLNDADLIVMGRRGLGSVASLFLGSVSQKVSRGAECSCLTVHS</sequence>
<gene>
    <name evidence="3" type="ORF">KYE46_08345</name>
</gene>
<proteinExistence type="inferred from homology"/>
<evidence type="ECO:0000256" key="1">
    <source>
        <dbReference type="ARBA" id="ARBA00008791"/>
    </source>
</evidence>
<name>A0A8F6U055_9RHOB</name>
<dbReference type="InterPro" id="IPR006016">
    <property type="entry name" value="UspA"/>
</dbReference>
<feature type="domain" description="UspA" evidence="2">
    <location>
        <begin position="1"/>
        <end position="144"/>
    </location>
</feature>
<dbReference type="PANTHER" id="PTHR46268">
    <property type="entry name" value="STRESS RESPONSE PROTEIN NHAX"/>
    <property type="match status" value="1"/>
</dbReference>
<reference evidence="3 4" key="1">
    <citation type="submission" date="2021-07" db="EMBL/GenBank/DDBJ databases">
        <title>A novel Jannaschia species isolated from marine dinoflagellate Ceratoperidinium margalefii.</title>
        <authorList>
            <person name="Jiang Y."/>
            <person name="Li Z."/>
        </authorList>
    </citation>
    <scope>NUCLEOTIDE SEQUENCE [LARGE SCALE GENOMIC DNA]</scope>
    <source>
        <strain evidence="3 4">J12C1-MA-4</strain>
    </source>
</reference>
<dbReference type="EMBL" id="CP079194">
    <property type="protein sequence ID" value="QXT41204.1"/>
    <property type="molecule type" value="Genomic_DNA"/>
</dbReference>
<accession>A0A8F6U055</accession>